<gene>
    <name evidence="1" type="ORF">M404DRAFT_133156</name>
</gene>
<dbReference type="OrthoDB" id="3310788at2759"/>
<dbReference type="Proteomes" id="UP000054217">
    <property type="component" value="Unassembled WGS sequence"/>
</dbReference>
<proteinExistence type="predicted"/>
<reference evidence="2" key="2">
    <citation type="submission" date="2015-01" db="EMBL/GenBank/DDBJ databases">
        <title>Evolutionary Origins and Diversification of the Mycorrhizal Mutualists.</title>
        <authorList>
            <consortium name="DOE Joint Genome Institute"/>
            <consortium name="Mycorrhizal Genomics Consortium"/>
            <person name="Kohler A."/>
            <person name="Kuo A."/>
            <person name="Nagy L.G."/>
            <person name="Floudas D."/>
            <person name="Copeland A."/>
            <person name="Barry K.W."/>
            <person name="Cichocki N."/>
            <person name="Veneault-Fourrey C."/>
            <person name="LaButti K."/>
            <person name="Lindquist E.A."/>
            <person name="Lipzen A."/>
            <person name="Lundell T."/>
            <person name="Morin E."/>
            <person name="Murat C."/>
            <person name="Riley R."/>
            <person name="Ohm R."/>
            <person name="Sun H."/>
            <person name="Tunlid A."/>
            <person name="Henrissat B."/>
            <person name="Grigoriev I.V."/>
            <person name="Hibbett D.S."/>
            <person name="Martin F."/>
        </authorList>
    </citation>
    <scope>NUCLEOTIDE SEQUENCE [LARGE SCALE GENOMIC DNA]</scope>
    <source>
        <strain evidence="2">Marx 270</strain>
    </source>
</reference>
<dbReference type="AlphaFoldDB" id="A0A0C3PJ91"/>
<dbReference type="EMBL" id="KN831956">
    <property type="protein sequence ID" value="KIO08661.1"/>
    <property type="molecule type" value="Genomic_DNA"/>
</dbReference>
<evidence type="ECO:0000313" key="1">
    <source>
        <dbReference type="EMBL" id="KIO08661.1"/>
    </source>
</evidence>
<evidence type="ECO:0000313" key="2">
    <source>
        <dbReference type="Proteomes" id="UP000054217"/>
    </source>
</evidence>
<feature type="non-terminal residue" evidence="1">
    <location>
        <position position="1"/>
    </location>
</feature>
<protein>
    <submittedName>
        <fullName evidence="1">Uncharacterized protein</fullName>
    </submittedName>
</protein>
<organism evidence="1 2">
    <name type="scientific">Pisolithus tinctorius Marx 270</name>
    <dbReference type="NCBI Taxonomy" id="870435"/>
    <lineage>
        <taxon>Eukaryota</taxon>
        <taxon>Fungi</taxon>
        <taxon>Dikarya</taxon>
        <taxon>Basidiomycota</taxon>
        <taxon>Agaricomycotina</taxon>
        <taxon>Agaricomycetes</taxon>
        <taxon>Agaricomycetidae</taxon>
        <taxon>Boletales</taxon>
        <taxon>Sclerodermatineae</taxon>
        <taxon>Pisolithaceae</taxon>
        <taxon>Pisolithus</taxon>
    </lineage>
</organism>
<dbReference type="HOGENOM" id="CLU_174461_0_0_1"/>
<reference evidence="1 2" key="1">
    <citation type="submission" date="2014-04" db="EMBL/GenBank/DDBJ databases">
        <authorList>
            <consortium name="DOE Joint Genome Institute"/>
            <person name="Kuo A."/>
            <person name="Kohler A."/>
            <person name="Costa M.D."/>
            <person name="Nagy L.G."/>
            <person name="Floudas D."/>
            <person name="Copeland A."/>
            <person name="Barry K.W."/>
            <person name="Cichocki N."/>
            <person name="Veneault-Fourrey C."/>
            <person name="LaButti K."/>
            <person name="Lindquist E.A."/>
            <person name="Lipzen A."/>
            <person name="Lundell T."/>
            <person name="Morin E."/>
            <person name="Murat C."/>
            <person name="Sun H."/>
            <person name="Tunlid A."/>
            <person name="Henrissat B."/>
            <person name="Grigoriev I.V."/>
            <person name="Hibbett D.S."/>
            <person name="Martin F."/>
            <person name="Nordberg H.P."/>
            <person name="Cantor M.N."/>
            <person name="Hua S.X."/>
        </authorList>
    </citation>
    <scope>NUCLEOTIDE SEQUENCE [LARGE SCALE GENOMIC DNA]</scope>
    <source>
        <strain evidence="1 2">Marx 270</strain>
    </source>
</reference>
<accession>A0A0C3PJ91</accession>
<dbReference type="InParanoid" id="A0A0C3PJ91"/>
<keyword evidence="2" id="KW-1185">Reference proteome</keyword>
<sequence length="85" mass="9547">YGVVGRDEYGLLGKPVNYNEGGCWELLNEIHRYGIPRLLQHQKLLKEAIRPMAGNLSLSTGHARPDIVFDKGPEARPGIFTPYEL</sequence>
<name>A0A0C3PJ91_PISTI</name>